<accession>A0A1G1WYP8</accession>
<protein>
    <recommendedName>
        <fullName evidence="7">D,D-heptose 1,7-bisphosphate phosphatase</fullName>
    </recommendedName>
</protein>
<dbReference type="PANTHER" id="PTHR42891">
    <property type="entry name" value="D-GLYCERO-BETA-D-MANNO-HEPTOSE-1,7-BISPHOSPHATE 7-PHOSPHATASE"/>
    <property type="match status" value="1"/>
</dbReference>
<keyword evidence="3" id="KW-0963">Cytoplasm</keyword>
<dbReference type="InterPro" id="IPR023214">
    <property type="entry name" value="HAD_sf"/>
</dbReference>
<dbReference type="InterPro" id="IPR004446">
    <property type="entry name" value="Heptose_bisP_phosphatase"/>
</dbReference>
<evidence type="ECO:0000256" key="1">
    <source>
        <dbReference type="ARBA" id="ARBA00004496"/>
    </source>
</evidence>
<evidence type="ECO:0000256" key="6">
    <source>
        <dbReference type="ARBA" id="ARBA00023277"/>
    </source>
</evidence>
<dbReference type="GO" id="GO:0046872">
    <property type="term" value="F:metal ion binding"/>
    <property type="evidence" value="ECO:0007669"/>
    <property type="project" value="UniProtKB-KW"/>
</dbReference>
<dbReference type="GO" id="GO:0016791">
    <property type="term" value="F:phosphatase activity"/>
    <property type="evidence" value="ECO:0007669"/>
    <property type="project" value="InterPro"/>
</dbReference>
<name>A0A1G1WYP8_9BACT</name>
<dbReference type="InterPro" id="IPR036412">
    <property type="entry name" value="HAD-like_sf"/>
</dbReference>
<dbReference type="GO" id="GO:0005737">
    <property type="term" value="C:cytoplasm"/>
    <property type="evidence" value="ECO:0007669"/>
    <property type="project" value="UniProtKB-SubCell"/>
</dbReference>
<dbReference type="STRING" id="1802605.A3A61_01440"/>
<dbReference type="Proteomes" id="UP000177718">
    <property type="component" value="Unassembled WGS sequence"/>
</dbReference>
<dbReference type="InterPro" id="IPR006549">
    <property type="entry name" value="HAD-SF_hydro_IIIA"/>
</dbReference>
<dbReference type="GO" id="GO:0005975">
    <property type="term" value="P:carbohydrate metabolic process"/>
    <property type="evidence" value="ECO:0007669"/>
    <property type="project" value="InterPro"/>
</dbReference>
<dbReference type="NCBIfam" id="TIGR01662">
    <property type="entry name" value="HAD-SF-IIIA"/>
    <property type="match status" value="1"/>
</dbReference>
<dbReference type="PANTHER" id="PTHR42891:SF1">
    <property type="entry name" value="D-GLYCERO-BETA-D-MANNO-HEPTOSE-1,7-BISPHOSPHATE 7-PHOSPHATASE"/>
    <property type="match status" value="1"/>
</dbReference>
<keyword evidence="6" id="KW-0119">Carbohydrate metabolism</keyword>
<comment type="similarity">
    <text evidence="2">Belongs to the GmhB family.</text>
</comment>
<evidence type="ECO:0000313" key="9">
    <source>
        <dbReference type="Proteomes" id="UP000177718"/>
    </source>
</evidence>
<organism evidence="8 9">
    <name type="scientific">Candidatus Woykebacteria bacterium RIFCSPLOWO2_01_FULL_43_14</name>
    <dbReference type="NCBI Taxonomy" id="1802605"/>
    <lineage>
        <taxon>Bacteria</taxon>
        <taxon>Candidatus Woykeibacteriota</taxon>
    </lineage>
</organism>
<evidence type="ECO:0000313" key="8">
    <source>
        <dbReference type="EMBL" id="OGY32843.1"/>
    </source>
</evidence>
<dbReference type="NCBIfam" id="TIGR01656">
    <property type="entry name" value="Histidinol-ppas"/>
    <property type="match status" value="1"/>
</dbReference>
<dbReference type="EMBL" id="MHDB01000003">
    <property type="protein sequence ID" value="OGY32843.1"/>
    <property type="molecule type" value="Genomic_DNA"/>
</dbReference>
<evidence type="ECO:0000256" key="2">
    <source>
        <dbReference type="ARBA" id="ARBA00005628"/>
    </source>
</evidence>
<reference evidence="8 9" key="1">
    <citation type="journal article" date="2016" name="Nat. Commun.">
        <title>Thousands of microbial genomes shed light on interconnected biogeochemical processes in an aquifer system.</title>
        <authorList>
            <person name="Anantharaman K."/>
            <person name="Brown C.T."/>
            <person name="Hug L.A."/>
            <person name="Sharon I."/>
            <person name="Castelle C.J."/>
            <person name="Probst A.J."/>
            <person name="Thomas B.C."/>
            <person name="Singh A."/>
            <person name="Wilkins M.J."/>
            <person name="Karaoz U."/>
            <person name="Brodie E.L."/>
            <person name="Williams K.H."/>
            <person name="Hubbard S.S."/>
            <person name="Banfield J.F."/>
        </authorList>
    </citation>
    <scope>NUCLEOTIDE SEQUENCE [LARGE SCALE GENOMIC DNA]</scope>
</reference>
<dbReference type="SUPFAM" id="SSF56784">
    <property type="entry name" value="HAD-like"/>
    <property type="match status" value="1"/>
</dbReference>
<gene>
    <name evidence="8" type="ORF">A3A61_01440</name>
</gene>
<keyword evidence="4" id="KW-0479">Metal-binding</keyword>
<comment type="subcellular location">
    <subcellularLocation>
        <location evidence="1">Cytoplasm</location>
    </subcellularLocation>
</comment>
<evidence type="ECO:0000256" key="3">
    <source>
        <dbReference type="ARBA" id="ARBA00022490"/>
    </source>
</evidence>
<evidence type="ECO:0000256" key="5">
    <source>
        <dbReference type="ARBA" id="ARBA00022801"/>
    </source>
</evidence>
<sequence>MANIWDHYSSAQDFVGYKGQQVGFLDRDGTICHEQPISRAGEQVALIEGSAEGVALLKHHGYYLIVITNQPRISRGEADEGRLREINDALSGQIETLTGERIDHFLYCPHEDNACPWRKPNPGMLQFAALRLGLDITRTTVVGDSHKDILAGQAVGARTIQVLTRNLVSDGTPKPCQPNHTAPDLLAAAHLILRLDHISV</sequence>
<dbReference type="Pfam" id="PF13242">
    <property type="entry name" value="Hydrolase_like"/>
    <property type="match status" value="1"/>
</dbReference>
<dbReference type="Gene3D" id="3.40.50.1000">
    <property type="entry name" value="HAD superfamily/HAD-like"/>
    <property type="match status" value="1"/>
</dbReference>
<comment type="caution">
    <text evidence="8">The sequence shown here is derived from an EMBL/GenBank/DDBJ whole genome shotgun (WGS) entry which is preliminary data.</text>
</comment>
<dbReference type="AlphaFoldDB" id="A0A1G1WYP8"/>
<evidence type="ECO:0000256" key="7">
    <source>
        <dbReference type="ARBA" id="ARBA00031828"/>
    </source>
</evidence>
<evidence type="ECO:0000256" key="4">
    <source>
        <dbReference type="ARBA" id="ARBA00022723"/>
    </source>
</evidence>
<keyword evidence="5" id="KW-0378">Hydrolase</keyword>
<proteinExistence type="inferred from homology"/>
<dbReference type="InterPro" id="IPR006543">
    <property type="entry name" value="Histidinol-phos"/>
</dbReference>